<name>A0AA42IB36_9GAMM</name>
<comment type="caution">
    <text evidence="2">The sequence shown here is derived from an EMBL/GenBank/DDBJ whole genome shotgun (WGS) entry which is preliminary data.</text>
</comment>
<reference evidence="2" key="1">
    <citation type="submission" date="2022-09" db="EMBL/GenBank/DDBJ databases">
        <title>Intensive care unit water sources are persistently colonized with multi-drug resistant bacteria and are the site of extensive horizontal gene transfer of antibiotic resistance genes.</title>
        <authorList>
            <person name="Diorio-Toth L."/>
        </authorList>
    </citation>
    <scope>NUCLEOTIDE SEQUENCE</scope>
    <source>
        <strain evidence="2">GD04005</strain>
    </source>
</reference>
<dbReference type="InterPro" id="IPR011322">
    <property type="entry name" value="N-reg_PII-like_a/b"/>
</dbReference>
<evidence type="ECO:0000313" key="2">
    <source>
        <dbReference type="EMBL" id="MDH0565484.1"/>
    </source>
</evidence>
<dbReference type="Pfam" id="PF09413">
    <property type="entry name" value="DUF2007"/>
    <property type="match status" value="1"/>
</dbReference>
<dbReference type="Gene3D" id="3.30.70.790">
    <property type="entry name" value="UreE, C-terminal domain"/>
    <property type="match status" value="1"/>
</dbReference>
<dbReference type="AlphaFoldDB" id="A0AA42IB36"/>
<accession>A0AA42IB36</accession>
<dbReference type="RefSeq" id="WP_279696886.1">
    <property type="nucleotide sequence ID" value="NZ_JAOEEO010000008.1"/>
</dbReference>
<evidence type="ECO:0000259" key="1">
    <source>
        <dbReference type="Pfam" id="PF09413"/>
    </source>
</evidence>
<dbReference type="SUPFAM" id="SSF54913">
    <property type="entry name" value="GlnB-like"/>
    <property type="match status" value="1"/>
</dbReference>
<feature type="domain" description="DUF2007" evidence="1">
    <location>
        <begin position="12"/>
        <end position="67"/>
    </location>
</feature>
<gene>
    <name evidence="2" type="ORF">N7644_17595</name>
</gene>
<proteinExistence type="predicted"/>
<protein>
    <submittedName>
        <fullName evidence="2">DUF2007 domain-containing protein</fullName>
    </submittedName>
</protein>
<organism evidence="2 3">
    <name type="scientific">Acinetobacter courvalinii</name>
    <dbReference type="NCBI Taxonomy" id="280147"/>
    <lineage>
        <taxon>Bacteria</taxon>
        <taxon>Pseudomonadati</taxon>
        <taxon>Pseudomonadota</taxon>
        <taxon>Gammaproteobacteria</taxon>
        <taxon>Moraxellales</taxon>
        <taxon>Moraxellaceae</taxon>
        <taxon>Acinetobacter</taxon>
    </lineage>
</organism>
<sequence length="130" mass="14897">MKWVVAETYSFPYEAQIAKTQLEAAGIPARIENEHTINMDWLYSNALGGIRLLVPGRYLEQAQALLTQDFSQELEQEFGLSERCPQCGSTDIKPYTEGKRPAYLVFLLLGFPLFSYKHGTKCQQCQHFWS</sequence>
<dbReference type="EMBL" id="JAOEEO010000008">
    <property type="protein sequence ID" value="MDH0565484.1"/>
    <property type="molecule type" value="Genomic_DNA"/>
</dbReference>
<evidence type="ECO:0000313" key="3">
    <source>
        <dbReference type="Proteomes" id="UP001159329"/>
    </source>
</evidence>
<dbReference type="InterPro" id="IPR018551">
    <property type="entry name" value="DUF2007"/>
</dbReference>
<dbReference type="Proteomes" id="UP001159329">
    <property type="component" value="Unassembled WGS sequence"/>
</dbReference>